<dbReference type="InParanoid" id="A0A2H3EDI0"/>
<dbReference type="Proteomes" id="UP000217790">
    <property type="component" value="Unassembled WGS sequence"/>
</dbReference>
<proteinExistence type="predicted"/>
<accession>A0A2H3EDI0</accession>
<gene>
    <name evidence="2" type="ORF">ARMGADRAFT_1162439</name>
</gene>
<sequence>MHLFKILYTLLFSVVVCVAHPSIVQPHNGTRIDPGQQFDFEYKSIAEYGISAYNFTVWLFTSRPTSFFDAAEKSLLGRTWVVIRCAIILVRNDYPHNLPPPYLTMPNFKDLPVGFGVGESCENKKVYLVVIEEYATGEASVGLRMSLSMNHIIYNATTTRF</sequence>
<dbReference type="OrthoDB" id="3944184at2759"/>
<reference evidence="3" key="1">
    <citation type="journal article" date="2017" name="Nat. Ecol. Evol.">
        <title>Genome expansion and lineage-specific genetic innovations in the forest pathogenic fungi Armillaria.</title>
        <authorList>
            <person name="Sipos G."/>
            <person name="Prasanna A.N."/>
            <person name="Walter M.C."/>
            <person name="O'Connor E."/>
            <person name="Balint B."/>
            <person name="Krizsan K."/>
            <person name="Kiss B."/>
            <person name="Hess J."/>
            <person name="Varga T."/>
            <person name="Slot J."/>
            <person name="Riley R."/>
            <person name="Boka B."/>
            <person name="Rigling D."/>
            <person name="Barry K."/>
            <person name="Lee J."/>
            <person name="Mihaltcheva S."/>
            <person name="LaButti K."/>
            <person name="Lipzen A."/>
            <person name="Waldron R."/>
            <person name="Moloney N.M."/>
            <person name="Sperisen C."/>
            <person name="Kredics L."/>
            <person name="Vagvoelgyi C."/>
            <person name="Patrignani A."/>
            <person name="Fitzpatrick D."/>
            <person name="Nagy I."/>
            <person name="Doyle S."/>
            <person name="Anderson J.B."/>
            <person name="Grigoriev I.V."/>
            <person name="Gueldener U."/>
            <person name="Muensterkoetter M."/>
            <person name="Nagy L.G."/>
        </authorList>
    </citation>
    <scope>NUCLEOTIDE SEQUENCE [LARGE SCALE GENOMIC DNA]</scope>
    <source>
        <strain evidence="3">Ar21-2</strain>
    </source>
</reference>
<dbReference type="OMA" id="AYNFTVW"/>
<evidence type="ECO:0000256" key="1">
    <source>
        <dbReference type="SAM" id="SignalP"/>
    </source>
</evidence>
<protein>
    <submittedName>
        <fullName evidence="2">Uncharacterized protein</fullName>
    </submittedName>
</protein>
<keyword evidence="3" id="KW-1185">Reference proteome</keyword>
<dbReference type="AlphaFoldDB" id="A0A2H3EDI0"/>
<feature type="signal peptide" evidence="1">
    <location>
        <begin position="1"/>
        <end position="19"/>
    </location>
</feature>
<feature type="chain" id="PRO_5013930947" evidence="1">
    <location>
        <begin position="20"/>
        <end position="161"/>
    </location>
</feature>
<evidence type="ECO:0000313" key="3">
    <source>
        <dbReference type="Proteomes" id="UP000217790"/>
    </source>
</evidence>
<dbReference type="EMBL" id="KZ293649">
    <property type="protein sequence ID" value="PBK97586.1"/>
    <property type="molecule type" value="Genomic_DNA"/>
</dbReference>
<name>A0A2H3EDI0_ARMGA</name>
<organism evidence="2 3">
    <name type="scientific">Armillaria gallica</name>
    <name type="common">Bulbous honey fungus</name>
    <name type="synonym">Armillaria bulbosa</name>
    <dbReference type="NCBI Taxonomy" id="47427"/>
    <lineage>
        <taxon>Eukaryota</taxon>
        <taxon>Fungi</taxon>
        <taxon>Dikarya</taxon>
        <taxon>Basidiomycota</taxon>
        <taxon>Agaricomycotina</taxon>
        <taxon>Agaricomycetes</taxon>
        <taxon>Agaricomycetidae</taxon>
        <taxon>Agaricales</taxon>
        <taxon>Marasmiineae</taxon>
        <taxon>Physalacriaceae</taxon>
        <taxon>Armillaria</taxon>
    </lineage>
</organism>
<keyword evidence="1" id="KW-0732">Signal</keyword>
<evidence type="ECO:0000313" key="2">
    <source>
        <dbReference type="EMBL" id="PBK97586.1"/>
    </source>
</evidence>